<evidence type="ECO:0000256" key="3">
    <source>
        <dbReference type="ARBA" id="ARBA00022448"/>
    </source>
</evidence>
<dbReference type="InterPro" id="IPR003663">
    <property type="entry name" value="Sugar/inositol_transpt"/>
</dbReference>
<keyword evidence="5 9" id="KW-1133">Transmembrane helix</keyword>
<gene>
    <name evidence="11" type="ORF">BN7_5342</name>
</gene>
<dbReference type="Pfam" id="PF00083">
    <property type="entry name" value="Sugar_tr"/>
    <property type="match status" value="1"/>
</dbReference>
<dbReference type="PROSITE" id="PS00217">
    <property type="entry name" value="SUGAR_TRANSPORT_2"/>
    <property type="match status" value="1"/>
</dbReference>
<dbReference type="eggNOG" id="KOG0254">
    <property type="taxonomic scope" value="Eukaryota"/>
</dbReference>
<evidence type="ECO:0000256" key="1">
    <source>
        <dbReference type="ARBA" id="ARBA00004141"/>
    </source>
</evidence>
<dbReference type="NCBIfam" id="TIGR00879">
    <property type="entry name" value="SP"/>
    <property type="match status" value="1"/>
</dbReference>
<keyword evidence="3 7" id="KW-0813">Transport</keyword>
<feature type="region of interest" description="Disordered" evidence="8">
    <location>
        <begin position="450"/>
        <end position="504"/>
    </location>
</feature>
<feature type="compositionally biased region" description="Basic and acidic residues" evidence="8">
    <location>
        <begin position="455"/>
        <end position="468"/>
    </location>
</feature>
<dbReference type="EMBL" id="CAIF01000208">
    <property type="protein sequence ID" value="CCH45756.1"/>
    <property type="molecule type" value="Genomic_DNA"/>
</dbReference>
<dbReference type="InParanoid" id="K0KRN7"/>
<feature type="transmembrane region" description="Helical" evidence="9">
    <location>
        <begin position="110"/>
        <end position="131"/>
    </location>
</feature>
<dbReference type="InterPro" id="IPR005828">
    <property type="entry name" value="MFS_sugar_transport-like"/>
</dbReference>
<keyword evidence="12" id="KW-1185">Reference proteome</keyword>
<dbReference type="CDD" id="cd17356">
    <property type="entry name" value="MFS_HXT"/>
    <property type="match status" value="1"/>
</dbReference>
<feature type="compositionally biased region" description="Basic and acidic residues" evidence="8">
    <location>
        <begin position="484"/>
        <end position="497"/>
    </location>
</feature>
<protein>
    <submittedName>
        <fullName evidence="11">High-affinity glucose transporter</fullName>
    </submittedName>
</protein>
<dbReference type="InterPro" id="IPR050360">
    <property type="entry name" value="MFS_Sugar_Transporters"/>
</dbReference>
<evidence type="ECO:0000256" key="4">
    <source>
        <dbReference type="ARBA" id="ARBA00022692"/>
    </source>
</evidence>
<evidence type="ECO:0000256" key="8">
    <source>
        <dbReference type="SAM" id="MobiDB-lite"/>
    </source>
</evidence>
<evidence type="ECO:0000256" key="9">
    <source>
        <dbReference type="SAM" id="Phobius"/>
    </source>
</evidence>
<feature type="transmembrane region" description="Helical" evidence="9">
    <location>
        <begin position="270"/>
        <end position="288"/>
    </location>
</feature>
<keyword evidence="4 9" id="KW-0812">Transmembrane</keyword>
<dbReference type="InterPro" id="IPR020846">
    <property type="entry name" value="MFS_dom"/>
</dbReference>
<dbReference type="HOGENOM" id="CLU_001265_30_12_1"/>
<dbReference type="SUPFAM" id="SSF103473">
    <property type="entry name" value="MFS general substrate transporter"/>
    <property type="match status" value="1"/>
</dbReference>
<evidence type="ECO:0000256" key="6">
    <source>
        <dbReference type="ARBA" id="ARBA00023136"/>
    </source>
</evidence>
<dbReference type="PRINTS" id="PR00171">
    <property type="entry name" value="SUGRTRNSPORT"/>
</dbReference>
<feature type="transmembrane region" description="Helical" evidence="9">
    <location>
        <begin position="346"/>
        <end position="367"/>
    </location>
</feature>
<keyword evidence="11" id="KW-0762">Sugar transport</keyword>
<dbReference type="PROSITE" id="PS50850">
    <property type="entry name" value="MFS"/>
    <property type="match status" value="1"/>
</dbReference>
<dbReference type="InterPro" id="IPR036259">
    <property type="entry name" value="MFS_trans_sf"/>
</dbReference>
<dbReference type="InterPro" id="IPR005829">
    <property type="entry name" value="Sugar_transporter_CS"/>
</dbReference>
<comment type="subcellular location">
    <subcellularLocation>
        <location evidence="1">Membrane</location>
        <topology evidence="1">Multi-pass membrane protein</topology>
    </subcellularLocation>
</comment>
<dbReference type="GO" id="GO:0005351">
    <property type="term" value="F:carbohydrate:proton symporter activity"/>
    <property type="evidence" value="ECO:0007669"/>
    <property type="project" value="TreeGrafter"/>
</dbReference>
<reference evidence="11 12" key="1">
    <citation type="journal article" date="2012" name="Eukaryot. Cell">
        <title>Draft genome sequence of Wickerhamomyces ciferrii NRRL Y-1031 F-60-10.</title>
        <authorList>
            <person name="Schneider J."/>
            <person name="Andrea H."/>
            <person name="Blom J."/>
            <person name="Jaenicke S."/>
            <person name="Ruckert C."/>
            <person name="Schorsch C."/>
            <person name="Szczepanowski R."/>
            <person name="Farwick M."/>
            <person name="Goesmann A."/>
            <person name="Puhler A."/>
            <person name="Schaffer S."/>
            <person name="Tauch A."/>
            <person name="Kohler T."/>
            <person name="Brinkrolf K."/>
        </authorList>
    </citation>
    <scope>NUCLEOTIDE SEQUENCE [LARGE SCALE GENOMIC DNA]</scope>
    <source>
        <strain evidence="12">ATCC 14091 / BCRC 22168 / CBS 111 / JCM 3599 / NBRC 0793 / NRRL Y-1031 F-60-10</strain>
    </source>
</reference>
<dbReference type="PANTHER" id="PTHR48022:SF47">
    <property type="entry name" value="MAJOR FACILITATOR SUPERFAMILY (MFS) PROFILE DOMAIN-CONTAINING PROTEIN"/>
    <property type="match status" value="1"/>
</dbReference>
<dbReference type="AlphaFoldDB" id="K0KRN7"/>
<dbReference type="PROSITE" id="PS00216">
    <property type="entry name" value="SUGAR_TRANSPORT_1"/>
    <property type="match status" value="1"/>
</dbReference>
<comment type="similarity">
    <text evidence="2 7">Belongs to the major facilitator superfamily. Sugar transporter (TC 2.A.1.1) family.</text>
</comment>
<dbReference type="Gene3D" id="1.20.1250.20">
    <property type="entry name" value="MFS general substrate transporter like domains"/>
    <property type="match status" value="1"/>
</dbReference>
<feature type="transmembrane region" description="Helical" evidence="9">
    <location>
        <begin position="295"/>
        <end position="315"/>
    </location>
</feature>
<dbReference type="PANTHER" id="PTHR48022">
    <property type="entry name" value="PLASTIDIC GLUCOSE TRANSPORTER 4"/>
    <property type="match status" value="1"/>
</dbReference>
<keyword evidence="6 9" id="KW-0472">Membrane</keyword>
<feature type="transmembrane region" description="Helical" evidence="9">
    <location>
        <begin position="55"/>
        <end position="75"/>
    </location>
</feature>
<feature type="transmembrane region" description="Helical" evidence="9">
    <location>
        <begin position="379"/>
        <end position="398"/>
    </location>
</feature>
<evidence type="ECO:0000256" key="2">
    <source>
        <dbReference type="ARBA" id="ARBA00010992"/>
    </source>
</evidence>
<feature type="compositionally biased region" description="Polar residues" evidence="8">
    <location>
        <begin position="470"/>
        <end position="483"/>
    </location>
</feature>
<evidence type="ECO:0000313" key="12">
    <source>
        <dbReference type="Proteomes" id="UP000009328"/>
    </source>
</evidence>
<sequence>MSAIVGTKQYLEYFNHPGSTLQGGITASMSAGSFLGCILSGSVCDILGRKKTIQFSCIFWIIGSVLQCASQNVAMLIVGRVLNGLTVGFTSSQVPVYLSEISKRSVRGKIVGLQQWAIEWGILIMFFIGYGCSYIKGHASFRVPWIIQVVPALFLMFLLIFIPESPRWLASKGRWDECKLILANIHGKGDDEDPEVLTEIAEIQEFVEIENKQAIGYLELYNKKNIYKTLVAQACQCSQQLVGGNVIMYYVVYVFQMAGLTGSINLISSSVQYIIFLLFTVPTLFMMDKVGRRPLMIYGSIAMGTCMFIIAGILAGKGEYAESIGGNDNIHITLVNSPAASRTVLVFSYLFTMFYSLTWAPTAWVYCPEVFDQRTRCRGMAVAAASNWAMNFALAFYVPPAFDNIGWKTFVIFGVFNAASAIYIFFLFPETAKKSLEEIEELFASNSPKPWKTKVGSERFEQTKEEFKQNPIQFDSETQPKSSLENKAEAQHVELAESKTQNSV</sequence>
<accession>K0KRN7</accession>
<feature type="transmembrane region" description="Helical" evidence="9">
    <location>
        <begin position="20"/>
        <end position="43"/>
    </location>
</feature>
<comment type="caution">
    <text evidence="11">The sequence shown here is derived from an EMBL/GenBank/DDBJ whole genome shotgun (WGS) entry which is preliminary data.</text>
</comment>
<evidence type="ECO:0000256" key="7">
    <source>
        <dbReference type="RuleBase" id="RU003346"/>
    </source>
</evidence>
<evidence type="ECO:0000256" key="5">
    <source>
        <dbReference type="ARBA" id="ARBA00022989"/>
    </source>
</evidence>
<organism evidence="11 12">
    <name type="scientific">Wickerhamomyces ciferrii (strain ATCC 14091 / BCRC 22168 / CBS 111 / JCM 3599 / NBRC 0793 / NRRL Y-1031 F-60-10)</name>
    <name type="common">Yeast</name>
    <name type="synonym">Pichia ciferrii</name>
    <dbReference type="NCBI Taxonomy" id="1206466"/>
    <lineage>
        <taxon>Eukaryota</taxon>
        <taxon>Fungi</taxon>
        <taxon>Dikarya</taxon>
        <taxon>Ascomycota</taxon>
        <taxon>Saccharomycotina</taxon>
        <taxon>Saccharomycetes</taxon>
        <taxon>Phaffomycetales</taxon>
        <taxon>Wickerhamomycetaceae</taxon>
        <taxon>Wickerhamomyces</taxon>
    </lineage>
</organism>
<evidence type="ECO:0000259" key="10">
    <source>
        <dbReference type="PROSITE" id="PS50850"/>
    </source>
</evidence>
<feature type="transmembrane region" description="Helical" evidence="9">
    <location>
        <begin position="143"/>
        <end position="162"/>
    </location>
</feature>
<dbReference type="Proteomes" id="UP000009328">
    <property type="component" value="Unassembled WGS sequence"/>
</dbReference>
<evidence type="ECO:0000313" key="11">
    <source>
        <dbReference type="EMBL" id="CCH45756.1"/>
    </source>
</evidence>
<feature type="domain" description="Major facilitator superfamily (MFS) profile" evidence="10">
    <location>
        <begin position="1"/>
        <end position="432"/>
    </location>
</feature>
<name>K0KRN7_WICCF</name>
<proteinExistence type="inferred from homology"/>
<feature type="transmembrane region" description="Helical" evidence="9">
    <location>
        <begin position="410"/>
        <end position="428"/>
    </location>
</feature>
<dbReference type="FunFam" id="1.20.1250.20:FF:000026">
    <property type="entry name" value="MFS quinate transporter QutD"/>
    <property type="match status" value="1"/>
</dbReference>
<dbReference type="GO" id="GO:0016020">
    <property type="term" value="C:membrane"/>
    <property type="evidence" value="ECO:0007669"/>
    <property type="project" value="UniProtKB-SubCell"/>
</dbReference>